<dbReference type="AlphaFoldDB" id="D0WH94"/>
<keyword evidence="4 7" id="KW-1133">Transmembrane helix</keyword>
<dbReference type="HOGENOM" id="CLU_076847_1_0_11"/>
<feature type="compositionally biased region" description="Basic and acidic residues" evidence="6">
    <location>
        <begin position="11"/>
        <end position="20"/>
    </location>
</feature>
<dbReference type="CDD" id="cd16914">
    <property type="entry name" value="EcfT"/>
    <property type="match status" value="1"/>
</dbReference>
<dbReference type="PANTHER" id="PTHR34857">
    <property type="entry name" value="SLL0384 PROTEIN"/>
    <property type="match status" value="1"/>
</dbReference>
<dbReference type="GO" id="GO:0005886">
    <property type="term" value="C:plasma membrane"/>
    <property type="evidence" value="ECO:0007669"/>
    <property type="project" value="UniProtKB-ARBA"/>
</dbReference>
<evidence type="ECO:0000256" key="3">
    <source>
        <dbReference type="ARBA" id="ARBA00022692"/>
    </source>
</evidence>
<evidence type="ECO:0000256" key="4">
    <source>
        <dbReference type="ARBA" id="ARBA00022989"/>
    </source>
</evidence>
<keyword evidence="5 7" id="KW-0472">Membrane</keyword>
<dbReference type="Proteomes" id="UP000006001">
    <property type="component" value="Unassembled WGS sequence"/>
</dbReference>
<dbReference type="eggNOG" id="COG0619">
    <property type="taxonomic scope" value="Bacteria"/>
</dbReference>
<evidence type="ECO:0000256" key="6">
    <source>
        <dbReference type="SAM" id="MobiDB-lite"/>
    </source>
</evidence>
<evidence type="ECO:0000256" key="5">
    <source>
        <dbReference type="ARBA" id="ARBA00023136"/>
    </source>
</evidence>
<organism evidence="8 9">
    <name type="scientific">Slackia exigua (strain ATCC 700122 / DSM 15923 / CIP 105133 / JCM 11022 / KCTC 5966 / S-7)</name>
    <dbReference type="NCBI Taxonomy" id="649764"/>
    <lineage>
        <taxon>Bacteria</taxon>
        <taxon>Bacillati</taxon>
        <taxon>Actinomycetota</taxon>
        <taxon>Coriobacteriia</taxon>
        <taxon>Eggerthellales</taxon>
        <taxon>Eggerthellaceae</taxon>
        <taxon>Slackia</taxon>
    </lineage>
</organism>
<sequence length="251" mass="27357">MPKTQKIPEASLKRDGTPGRGVRLDPRAKLAAIAAMAVAVALAPNMLCDFALMGVAFAFGSMLGQLRVSAAMLVLYALFITLAQFVPYLDDVGLRTMFSSFLLLMRKVFACGLMAYATVKTTHINEFMSALTRMRVPRAVTIPLAVALRYAPTVREDWGFIKDAMRMRGISPNPLGFIQAPMRTIDCIYVPLLMSASRAADELSMAAVARGIENPVARTCYLHIELRRADLLTFAASLAVIAIMLAIRVVA</sequence>
<comment type="caution">
    <text evidence="8">The sequence shown here is derived from an EMBL/GenBank/DDBJ whole genome shotgun (WGS) entry which is preliminary data.</text>
</comment>
<gene>
    <name evidence="8" type="ORF">HMPREF0762_01126</name>
</gene>
<evidence type="ECO:0000313" key="8">
    <source>
        <dbReference type="EMBL" id="EEZ61058.1"/>
    </source>
</evidence>
<evidence type="ECO:0000256" key="2">
    <source>
        <dbReference type="ARBA" id="ARBA00022475"/>
    </source>
</evidence>
<dbReference type="OrthoDB" id="3251998at2"/>
<feature type="region of interest" description="Disordered" evidence="6">
    <location>
        <begin position="1"/>
        <end position="20"/>
    </location>
</feature>
<evidence type="ECO:0000256" key="7">
    <source>
        <dbReference type="SAM" id="Phobius"/>
    </source>
</evidence>
<dbReference type="Pfam" id="PF02361">
    <property type="entry name" value="CbiQ"/>
    <property type="match status" value="1"/>
</dbReference>
<reference evidence="8" key="1">
    <citation type="submission" date="2009-10" db="EMBL/GenBank/DDBJ databases">
        <authorList>
            <person name="Weinstock G."/>
            <person name="Sodergren E."/>
            <person name="Clifton S."/>
            <person name="Fulton L."/>
            <person name="Fulton B."/>
            <person name="Courtney L."/>
            <person name="Fronick C."/>
            <person name="Harrison M."/>
            <person name="Strong C."/>
            <person name="Farmer C."/>
            <person name="Delahaunty K."/>
            <person name="Markovic C."/>
            <person name="Hall O."/>
            <person name="Minx P."/>
            <person name="Tomlinson C."/>
            <person name="Mitreva M."/>
            <person name="Nelson J."/>
            <person name="Hou S."/>
            <person name="Wollam A."/>
            <person name="Pepin K.H."/>
            <person name="Johnson M."/>
            <person name="Bhonagiri V."/>
            <person name="Nash W.E."/>
            <person name="Warren W."/>
            <person name="Chinwalla A."/>
            <person name="Mardis E.R."/>
            <person name="Wilson R.K."/>
        </authorList>
    </citation>
    <scope>NUCLEOTIDE SEQUENCE [LARGE SCALE GENOMIC DNA]</scope>
    <source>
        <strain evidence="8">ATCC 700122</strain>
    </source>
</reference>
<keyword evidence="9" id="KW-1185">Reference proteome</keyword>
<evidence type="ECO:0000256" key="1">
    <source>
        <dbReference type="ARBA" id="ARBA00004141"/>
    </source>
</evidence>
<feature type="transmembrane region" description="Helical" evidence="7">
    <location>
        <begin position="231"/>
        <end position="250"/>
    </location>
</feature>
<accession>D0WH94</accession>
<proteinExistence type="predicted"/>
<feature type="transmembrane region" description="Helical" evidence="7">
    <location>
        <begin position="66"/>
        <end position="86"/>
    </location>
</feature>
<feature type="transmembrane region" description="Helical" evidence="7">
    <location>
        <begin position="30"/>
        <end position="59"/>
    </location>
</feature>
<name>D0WH94_SLAES</name>
<dbReference type="InterPro" id="IPR051611">
    <property type="entry name" value="ECF_transporter_component"/>
</dbReference>
<dbReference type="InterPro" id="IPR003339">
    <property type="entry name" value="ABC/ECF_trnsptr_transmembrane"/>
</dbReference>
<dbReference type="EMBL" id="ACUX02000007">
    <property type="protein sequence ID" value="EEZ61058.1"/>
    <property type="molecule type" value="Genomic_DNA"/>
</dbReference>
<comment type="subcellular location">
    <subcellularLocation>
        <location evidence="1">Membrane</location>
        <topology evidence="1">Multi-pass membrane protein</topology>
    </subcellularLocation>
</comment>
<dbReference type="STRING" id="649764.HMPREF0762_01126"/>
<evidence type="ECO:0000313" key="9">
    <source>
        <dbReference type="Proteomes" id="UP000006001"/>
    </source>
</evidence>
<protein>
    <submittedName>
        <fullName evidence="8">Cobalt transport protein</fullName>
    </submittedName>
</protein>
<dbReference type="PANTHER" id="PTHR34857:SF2">
    <property type="entry name" value="SLL0384 PROTEIN"/>
    <property type="match status" value="1"/>
</dbReference>
<keyword evidence="2" id="KW-1003">Cell membrane</keyword>
<keyword evidence="3 7" id="KW-0812">Transmembrane</keyword>